<gene>
    <name evidence="8" type="ORF">PRCB_03295</name>
</gene>
<comment type="caution">
    <text evidence="8">The sequence shown here is derived from an EMBL/GenBank/DDBJ whole genome shotgun (WGS) entry which is preliminary data.</text>
</comment>
<feature type="transmembrane region" description="Helical" evidence="6">
    <location>
        <begin position="20"/>
        <end position="43"/>
    </location>
</feature>
<dbReference type="GO" id="GO:0005886">
    <property type="term" value="C:plasma membrane"/>
    <property type="evidence" value="ECO:0007669"/>
    <property type="project" value="UniProtKB-SubCell"/>
</dbReference>
<protein>
    <submittedName>
        <fullName evidence="8">MFS transporter</fullName>
    </submittedName>
</protein>
<reference evidence="8 9" key="1">
    <citation type="submission" date="2017-11" db="EMBL/GenBank/DDBJ databases">
        <title>The genome sequence of Pantoea rodasii DSM 26611.</title>
        <authorList>
            <person name="Gao J."/>
            <person name="Mao X."/>
            <person name="Sun J."/>
        </authorList>
    </citation>
    <scope>NUCLEOTIDE SEQUENCE [LARGE SCALE GENOMIC DNA]</scope>
    <source>
        <strain evidence="8 9">DSM 26611</strain>
    </source>
</reference>
<dbReference type="GO" id="GO:0022857">
    <property type="term" value="F:transmembrane transporter activity"/>
    <property type="evidence" value="ECO:0007669"/>
    <property type="project" value="InterPro"/>
</dbReference>
<keyword evidence="5 6" id="KW-0472">Membrane</keyword>
<organism evidence="8 9">
    <name type="scientific">Pantoea rodasii</name>
    <dbReference type="NCBI Taxonomy" id="1076549"/>
    <lineage>
        <taxon>Bacteria</taxon>
        <taxon>Pseudomonadati</taxon>
        <taxon>Pseudomonadota</taxon>
        <taxon>Gammaproteobacteria</taxon>
        <taxon>Enterobacterales</taxon>
        <taxon>Erwiniaceae</taxon>
        <taxon>Pantoea</taxon>
    </lineage>
</organism>
<feature type="transmembrane region" description="Helical" evidence="6">
    <location>
        <begin position="334"/>
        <end position="358"/>
    </location>
</feature>
<dbReference type="InterPro" id="IPR020846">
    <property type="entry name" value="MFS_dom"/>
</dbReference>
<keyword evidence="4 6" id="KW-1133">Transmembrane helix</keyword>
<dbReference type="PANTHER" id="PTHR43124:SF3">
    <property type="entry name" value="CHLORAMPHENICOL EFFLUX PUMP RV0191"/>
    <property type="match status" value="1"/>
</dbReference>
<dbReference type="Pfam" id="PF07690">
    <property type="entry name" value="MFS_1"/>
    <property type="match status" value="1"/>
</dbReference>
<evidence type="ECO:0000256" key="6">
    <source>
        <dbReference type="SAM" id="Phobius"/>
    </source>
</evidence>
<dbReference type="PANTHER" id="PTHR43124">
    <property type="entry name" value="PURINE EFFLUX PUMP PBUE"/>
    <property type="match status" value="1"/>
</dbReference>
<keyword evidence="2" id="KW-1003">Cell membrane</keyword>
<feature type="transmembrane region" description="Helical" evidence="6">
    <location>
        <begin position="87"/>
        <end position="105"/>
    </location>
</feature>
<dbReference type="EMBL" id="PIQI01000009">
    <property type="protein sequence ID" value="PJZ07052.1"/>
    <property type="molecule type" value="Genomic_DNA"/>
</dbReference>
<dbReference type="Proteomes" id="UP000232062">
    <property type="component" value="Unassembled WGS sequence"/>
</dbReference>
<evidence type="ECO:0000256" key="4">
    <source>
        <dbReference type="ARBA" id="ARBA00022989"/>
    </source>
</evidence>
<feature type="transmembrane region" description="Helical" evidence="6">
    <location>
        <begin position="364"/>
        <end position="383"/>
    </location>
</feature>
<feature type="transmembrane region" description="Helical" evidence="6">
    <location>
        <begin position="145"/>
        <end position="166"/>
    </location>
</feature>
<keyword evidence="9" id="KW-1185">Reference proteome</keyword>
<feature type="transmembrane region" description="Helical" evidence="6">
    <location>
        <begin position="270"/>
        <end position="293"/>
    </location>
</feature>
<feature type="transmembrane region" description="Helical" evidence="6">
    <location>
        <begin position="299"/>
        <end position="322"/>
    </location>
</feature>
<proteinExistence type="predicted"/>
<dbReference type="InterPro" id="IPR036259">
    <property type="entry name" value="MFS_trans_sf"/>
</dbReference>
<feature type="domain" description="Major facilitator superfamily (MFS) profile" evidence="7">
    <location>
        <begin position="20"/>
        <end position="395"/>
    </location>
</feature>
<dbReference type="PROSITE" id="PS50850">
    <property type="entry name" value="MFS"/>
    <property type="match status" value="1"/>
</dbReference>
<feature type="transmembrane region" description="Helical" evidence="6">
    <location>
        <begin position="55"/>
        <end position="75"/>
    </location>
</feature>
<dbReference type="SUPFAM" id="SSF103473">
    <property type="entry name" value="MFS general substrate transporter"/>
    <property type="match status" value="1"/>
</dbReference>
<dbReference type="STRING" id="1076549.HA45_18205"/>
<accession>A0A2M9WHL3</accession>
<sequence>MEKTLNLSHTVSGSSAVIRIAFIIAFVQFTNALEYMMFNPLFVYMASQFSVPVTYAGYVTGTYTLASVISGLCVWKWIDLVSAKRFLLWNMALLGVLTVLITFTSSYTLLLLLRFMAGLAGGTTMGVGMSLLISLAPAALQARMIATVIASFSVVSIAGMPAMLFLSTHLGWSSAPRLIGLLCLLCLLLIVRFIPDVESNGVNKASLTLTPEWLFFASGNAVAQFTPMLIIPALVPMLTQHMQALTASLPTLFFIGGLAGLMATKLTGKLLAYLSGYTLAIVSTLILLVSILLPVSGLHVSGLFIGLFLGGAYGRLVVVSCVTAKFPDKASRAGFLTVQTALMSLSTTLAFFLSAMTFEEASPLPVMFLILVLSSALLLPVMVKSMEKRLARRGI</sequence>
<dbReference type="InterPro" id="IPR011701">
    <property type="entry name" value="MFS"/>
</dbReference>
<comment type="subcellular location">
    <subcellularLocation>
        <location evidence="1">Cell membrane</location>
        <topology evidence="1">Multi-pass membrane protein</topology>
    </subcellularLocation>
</comment>
<evidence type="ECO:0000313" key="9">
    <source>
        <dbReference type="Proteomes" id="UP000232062"/>
    </source>
</evidence>
<evidence type="ECO:0000256" key="2">
    <source>
        <dbReference type="ARBA" id="ARBA00022475"/>
    </source>
</evidence>
<name>A0A2M9WHL3_9GAMM</name>
<evidence type="ECO:0000256" key="1">
    <source>
        <dbReference type="ARBA" id="ARBA00004651"/>
    </source>
</evidence>
<evidence type="ECO:0000256" key="5">
    <source>
        <dbReference type="ARBA" id="ARBA00023136"/>
    </source>
</evidence>
<evidence type="ECO:0000313" key="8">
    <source>
        <dbReference type="EMBL" id="PJZ07052.1"/>
    </source>
</evidence>
<evidence type="ECO:0000259" key="7">
    <source>
        <dbReference type="PROSITE" id="PS50850"/>
    </source>
</evidence>
<dbReference type="OrthoDB" id="6711882at2"/>
<feature type="transmembrane region" description="Helical" evidence="6">
    <location>
        <begin position="241"/>
        <end position="263"/>
    </location>
</feature>
<dbReference type="AlphaFoldDB" id="A0A2M9WHL3"/>
<evidence type="ECO:0000256" key="3">
    <source>
        <dbReference type="ARBA" id="ARBA00022692"/>
    </source>
</evidence>
<feature type="transmembrane region" description="Helical" evidence="6">
    <location>
        <begin position="111"/>
        <end position="133"/>
    </location>
</feature>
<dbReference type="Gene3D" id="1.20.1250.20">
    <property type="entry name" value="MFS general substrate transporter like domains"/>
    <property type="match status" value="1"/>
</dbReference>
<feature type="transmembrane region" description="Helical" evidence="6">
    <location>
        <begin position="214"/>
        <end position="235"/>
    </location>
</feature>
<feature type="transmembrane region" description="Helical" evidence="6">
    <location>
        <begin position="178"/>
        <end position="194"/>
    </location>
</feature>
<keyword evidence="3 6" id="KW-0812">Transmembrane</keyword>
<dbReference type="InterPro" id="IPR050189">
    <property type="entry name" value="MFS_Efflux_Transporters"/>
</dbReference>